<reference evidence="4" key="3">
    <citation type="journal article" date="2005" name="Nature">
        <title>The map-based sequence of the rice genome.</title>
        <authorList>
            <consortium name="International rice genome sequencing project (IRGSP)"/>
            <person name="Matsumoto T."/>
            <person name="Wu J."/>
            <person name="Kanamori H."/>
            <person name="Katayose Y."/>
            <person name="Fujisawa M."/>
            <person name="Namiki N."/>
            <person name="Mizuno H."/>
            <person name="Yamamoto K."/>
            <person name="Antonio B.A."/>
            <person name="Baba T."/>
            <person name="Sakata K."/>
            <person name="Nagamura Y."/>
            <person name="Aoki H."/>
            <person name="Arikawa K."/>
            <person name="Arita K."/>
            <person name="Bito T."/>
            <person name="Chiden Y."/>
            <person name="Fujitsuka N."/>
            <person name="Fukunaka R."/>
            <person name="Hamada M."/>
            <person name="Harada C."/>
            <person name="Hayashi A."/>
            <person name="Hijishita S."/>
            <person name="Honda M."/>
            <person name="Hosokawa S."/>
            <person name="Ichikawa Y."/>
            <person name="Idonuma A."/>
            <person name="Iijima M."/>
            <person name="Ikeda M."/>
            <person name="Ikeno M."/>
            <person name="Ito K."/>
            <person name="Ito S."/>
            <person name="Ito T."/>
            <person name="Ito Y."/>
            <person name="Ito Y."/>
            <person name="Iwabuchi A."/>
            <person name="Kamiya K."/>
            <person name="Karasawa W."/>
            <person name="Kurita K."/>
            <person name="Katagiri S."/>
            <person name="Kikuta A."/>
            <person name="Kobayashi H."/>
            <person name="Kobayashi N."/>
            <person name="Machita K."/>
            <person name="Maehara T."/>
            <person name="Masukawa M."/>
            <person name="Mizubayashi T."/>
            <person name="Mukai Y."/>
            <person name="Nagasaki H."/>
            <person name="Nagata Y."/>
            <person name="Naito S."/>
            <person name="Nakashima M."/>
            <person name="Nakama Y."/>
            <person name="Nakamichi Y."/>
            <person name="Nakamura M."/>
            <person name="Meguro A."/>
            <person name="Negishi M."/>
            <person name="Ohta I."/>
            <person name="Ohta T."/>
            <person name="Okamoto M."/>
            <person name="Ono N."/>
            <person name="Saji S."/>
            <person name="Sakaguchi M."/>
            <person name="Sakai K."/>
            <person name="Shibata M."/>
            <person name="Shimokawa T."/>
            <person name="Song J."/>
            <person name="Takazaki Y."/>
            <person name="Terasawa K."/>
            <person name="Tsugane M."/>
            <person name="Tsuji K."/>
            <person name="Ueda S."/>
            <person name="Waki K."/>
            <person name="Yamagata H."/>
            <person name="Yamamoto M."/>
            <person name="Yamamoto S."/>
            <person name="Yamane H."/>
            <person name="Yoshiki S."/>
            <person name="Yoshihara R."/>
            <person name="Yukawa K."/>
            <person name="Zhong H."/>
            <person name="Yano M."/>
            <person name="Yuan Q."/>
            <person name="Ouyang S."/>
            <person name="Liu J."/>
            <person name="Jones K.M."/>
            <person name="Gansberger K."/>
            <person name="Moffat K."/>
            <person name="Hill J."/>
            <person name="Bera J."/>
            <person name="Fadrosh D."/>
            <person name="Jin S."/>
            <person name="Johri S."/>
            <person name="Kim M."/>
            <person name="Overton L."/>
            <person name="Reardon M."/>
            <person name="Tsitrin T."/>
            <person name="Vuong H."/>
            <person name="Weaver B."/>
            <person name="Ciecko A."/>
            <person name="Tallon L."/>
            <person name="Jackson J."/>
            <person name="Pai G."/>
            <person name="Aken S.V."/>
            <person name="Utterback T."/>
            <person name="Reidmuller S."/>
            <person name="Feldblyum T."/>
            <person name="Hsiao J."/>
            <person name="Zismann V."/>
            <person name="Iobst S."/>
            <person name="de Vazeille A.R."/>
            <person name="Buell C.R."/>
            <person name="Ying K."/>
            <person name="Li Y."/>
            <person name="Lu T."/>
            <person name="Huang Y."/>
            <person name="Zhao Q."/>
            <person name="Feng Q."/>
            <person name="Zhang L."/>
            <person name="Zhu J."/>
            <person name="Weng Q."/>
            <person name="Mu J."/>
            <person name="Lu Y."/>
            <person name="Fan D."/>
            <person name="Liu Y."/>
            <person name="Guan J."/>
            <person name="Zhang Y."/>
            <person name="Yu S."/>
            <person name="Liu X."/>
            <person name="Zhang Y."/>
            <person name="Hong G."/>
            <person name="Han B."/>
            <person name="Choisne N."/>
            <person name="Demange N."/>
            <person name="Orjeda G."/>
            <person name="Samain S."/>
            <person name="Cattolico L."/>
            <person name="Pelletier E."/>
            <person name="Couloux A."/>
            <person name="Segurens B."/>
            <person name="Wincker P."/>
            <person name="D'Hont A."/>
            <person name="Scarpelli C."/>
            <person name="Weissenbach J."/>
            <person name="Salanoubat M."/>
            <person name="Quetier F."/>
            <person name="Yu Y."/>
            <person name="Kim H.R."/>
            <person name="Rambo T."/>
            <person name="Currie J."/>
            <person name="Collura K."/>
            <person name="Luo M."/>
            <person name="Yang T."/>
            <person name="Ammiraju J.S.S."/>
            <person name="Engler F."/>
            <person name="Soderlund C."/>
            <person name="Wing R.A."/>
            <person name="Palmer L.E."/>
            <person name="de la Bastide M."/>
            <person name="Spiegel L."/>
            <person name="Nascimento L."/>
            <person name="Zutavern T."/>
            <person name="O'Shaughnessy A."/>
            <person name="Dike S."/>
            <person name="Dedhia N."/>
            <person name="Preston R."/>
            <person name="Balija V."/>
            <person name="McCombie W.R."/>
            <person name="Chow T."/>
            <person name="Chen H."/>
            <person name="Chung M."/>
            <person name="Chen C."/>
            <person name="Shaw J."/>
            <person name="Wu H."/>
            <person name="Hsiao K."/>
            <person name="Chao Y."/>
            <person name="Chu M."/>
            <person name="Cheng C."/>
            <person name="Hour A."/>
            <person name="Lee P."/>
            <person name="Lin S."/>
            <person name="Lin Y."/>
            <person name="Liou J."/>
            <person name="Liu S."/>
            <person name="Hsing Y."/>
            <person name="Raghuvanshi S."/>
            <person name="Mohanty A."/>
            <person name="Bharti A.K."/>
            <person name="Gaur A."/>
            <person name="Gupta V."/>
            <person name="Kumar D."/>
            <person name="Ravi V."/>
            <person name="Vij S."/>
            <person name="Kapur A."/>
            <person name="Khurana P."/>
            <person name="Khurana P."/>
            <person name="Khurana J.P."/>
            <person name="Tyagi A.K."/>
            <person name="Gaikwad K."/>
            <person name="Singh A."/>
            <person name="Dalal V."/>
            <person name="Srivastava S."/>
            <person name="Dixit A."/>
            <person name="Pal A.K."/>
            <person name="Ghazi I.A."/>
            <person name="Yadav M."/>
            <person name="Pandit A."/>
            <person name="Bhargava A."/>
            <person name="Sureshbabu K."/>
            <person name="Batra K."/>
            <person name="Sharma T.R."/>
            <person name="Mohapatra T."/>
            <person name="Singh N.K."/>
            <person name="Messing J."/>
            <person name="Nelson A.B."/>
            <person name="Fuks G."/>
            <person name="Kavchok S."/>
            <person name="Keizer G."/>
            <person name="Linton E."/>
            <person name="Llaca V."/>
            <person name="Song R."/>
            <person name="Tanyolac B."/>
            <person name="Young S."/>
            <person name="Ho-Il K."/>
            <person name="Hahn J.H."/>
            <person name="Sangsakoo G."/>
            <person name="Vanavichit A."/>
            <person name="de Mattos Luiz.A.T."/>
            <person name="Zimmer P.D."/>
            <person name="Malone G."/>
            <person name="Dellagostin O."/>
            <person name="de Oliveira A.C."/>
            <person name="Bevan M."/>
            <person name="Bancroft I."/>
            <person name="Minx P."/>
            <person name="Cordum H."/>
            <person name="Wilson R."/>
            <person name="Cheng Z."/>
            <person name="Jin W."/>
            <person name="Jiang J."/>
            <person name="Leong S.A."/>
            <person name="Iwama H."/>
            <person name="Gojobori T."/>
            <person name="Itoh T."/>
            <person name="Niimura Y."/>
            <person name="Fujii Y."/>
            <person name="Habara T."/>
            <person name="Sakai H."/>
            <person name="Sato Y."/>
            <person name="Wilson G."/>
            <person name="Kumar K."/>
            <person name="McCouch S."/>
            <person name="Juretic N."/>
            <person name="Hoen D."/>
            <person name="Wright S."/>
            <person name="Bruskiewich R."/>
            <person name="Bureau T."/>
            <person name="Miyao A."/>
            <person name="Hirochika H."/>
            <person name="Nishikawa T."/>
            <person name="Kadowaki K."/>
            <person name="Sugiura M."/>
            <person name="Burr B."/>
            <person name="Sasaki T."/>
        </authorList>
    </citation>
    <scope>NUCLEOTIDE SEQUENCE [LARGE SCALE GENOMIC DNA]</scope>
    <source>
        <strain evidence="4">cv. Nipponbare</strain>
    </source>
</reference>
<evidence type="ECO:0000313" key="3">
    <source>
        <dbReference type="EMBL" id="BAD33255.1"/>
    </source>
</evidence>
<reference evidence="3" key="1">
    <citation type="submission" date="2002-02" db="EMBL/GenBank/DDBJ databases">
        <title>Oryza sativa nipponbare(GA3) genomic DNA, chromosome 2, PAC clone:P0451A10.</title>
        <authorList>
            <person name="Sasaki T."/>
            <person name="Matsumoto T."/>
            <person name="Yamamoto K."/>
        </authorList>
    </citation>
    <scope>NUCLEOTIDE SEQUENCE</scope>
</reference>
<feature type="compositionally biased region" description="Gly residues" evidence="1">
    <location>
        <begin position="88"/>
        <end position="102"/>
    </location>
</feature>
<reference evidence="4" key="4">
    <citation type="journal article" date="2008" name="Nucleic Acids Res.">
        <title>The rice annotation project database (RAP-DB): 2008 update.</title>
        <authorList>
            <consortium name="The rice annotation project (RAP)"/>
        </authorList>
    </citation>
    <scope>GENOME REANNOTATION</scope>
    <source>
        <strain evidence="4">cv. Nipponbare</strain>
    </source>
</reference>
<name>Q6Z106_ORYSJ</name>
<evidence type="ECO:0000313" key="2">
    <source>
        <dbReference type="EMBL" id="BAD16193.1"/>
    </source>
</evidence>
<dbReference type="EMBL" id="AP005469">
    <property type="protein sequence ID" value="BAD16193.1"/>
    <property type="molecule type" value="Genomic_DNA"/>
</dbReference>
<accession>Q6Z106</accession>
<organism evidence="2 4">
    <name type="scientific">Oryza sativa subsp. japonica</name>
    <name type="common">Rice</name>
    <dbReference type="NCBI Taxonomy" id="39947"/>
    <lineage>
        <taxon>Eukaryota</taxon>
        <taxon>Viridiplantae</taxon>
        <taxon>Streptophyta</taxon>
        <taxon>Embryophyta</taxon>
        <taxon>Tracheophyta</taxon>
        <taxon>Spermatophyta</taxon>
        <taxon>Magnoliopsida</taxon>
        <taxon>Liliopsida</taxon>
        <taxon>Poales</taxon>
        <taxon>Poaceae</taxon>
        <taxon>BOP clade</taxon>
        <taxon>Oryzoideae</taxon>
        <taxon>Oryzeae</taxon>
        <taxon>Oryzinae</taxon>
        <taxon>Oryza</taxon>
        <taxon>Oryza sativa</taxon>
    </lineage>
</organism>
<feature type="compositionally biased region" description="Gly residues" evidence="1">
    <location>
        <begin position="117"/>
        <end position="138"/>
    </location>
</feature>
<evidence type="ECO:0000313" key="4">
    <source>
        <dbReference type="Proteomes" id="UP000000763"/>
    </source>
</evidence>
<feature type="region of interest" description="Disordered" evidence="1">
    <location>
        <begin position="16"/>
        <end position="150"/>
    </location>
</feature>
<dbReference type="EMBL" id="AP004775">
    <property type="protein sequence ID" value="BAD33255.1"/>
    <property type="molecule type" value="Genomic_DNA"/>
</dbReference>
<proteinExistence type="predicted"/>
<gene>
    <name evidence="2" type="ORF">OSJNBa0040I22.18</name>
    <name evidence="3" type="ORF">P0451A10.6</name>
</gene>
<dbReference type="AlphaFoldDB" id="Q6Z106"/>
<sequence length="158" mass="16086">MEWREWGRGIFIGKRGRRRGEGRRGSGRRAGLGAARCDGDGDATITRRGSGAGREAATRWASGARGAGREATGRGGSGDTTGARRGDGTVGDGRVGARGGGTAARRDGRAARRRRGSGGAMDGLGAARGRGGRGGGRLGTTSNTLGAMNSDFSYLSRF</sequence>
<feature type="compositionally biased region" description="Basic residues" evidence="1">
    <location>
        <begin position="16"/>
        <end position="27"/>
    </location>
</feature>
<protein>
    <submittedName>
        <fullName evidence="2">Uncharacterized protein</fullName>
    </submittedName>
</protein>
<reference evidence="2" key="2">
    <citation type="submission" date="2002-06" db="EMBL/GenBank/DDBJ databases">
        <title>Oryza sativa nipponbare(GA3) genomic DNA, chromosome 2, BAC clone:OSJNBa0040I22.</title>
        <authorList>
            <person name="Sasaki T."/>
            <person name="Matsumoto T."/>
            <person name="Katayose Y."/>
        </authorList>
    </citation>
    <scope>NUCLEOTIDE SEQUENCE</scope>
</reference>
<dbReference type="Proteomes" id="UP000000763">
    <property type="component" value="Chromosome 2"/>
</dbReference>
<evidence type="ECO:0000256" key="1">
    <source>
        <dbReference type="SAM" id="MobiDB-lite"/>
    </source>
</evidence>